<evidence type="ECO:0000313" key="8">
    <source>
        <dbReference type="Proteomes" id="UP000319257"/>
    </source>
</evidence>
<evidence type="ECO:0000256" key="2">
    <source>
        <dbReference type="ARBA" id="ARBA00006730"/>
    </source>
</evidence>
<comment type="cofactor">
    <cofactor evidence="1">
        <name>FAD</name>
        <dbReference type="ChEBI" id="CHEBI:57692"/>
    </cofactor>
</comment>
<dbReference type="EMBL" id="SKBQ01000107">
    <property type="protein sequence ID" value="TPX18839.1"/>
    <property type="molecule type" value="Genomic_DNA"/>
</dbReference>
<evidence type="ECO:0000256" key="5">
    <source>
        <dbReference type="ARBA" id="ARBA00023002"/>
    </source>
</evidence>
<dbReference type="OrthoDB" id="2015447at2759"/>
<dbReference type="PANTHER" id="PTHR11530:SF11">
    <property type="entry name" value="D-ASPARTATE OXIDASE"/>
    <property type="match status" value="1"/>
</dbReference>
<reference evidence="7 8" key="1">
    <citation type="submission" date="2019-06" db="EMBL/GenBank/DDBJ databases">
        <title>Draft genome sequence of the filamentous fungus Phialemoniopsis curvata isolated from diesel fuel.</title>
        <authorList>
            <person name="Varaljay V.A."/>
            <person name="Lyon W.J."/>
            <person name="Crouch A.L."/>
            <person name="Drake C.E."/>
            <person name="Hollomon J.M."/>
            <person name="Nadeau L.J."/>
            <person name="Nunn H.S."/>
            <person name="Stevenson B.S."/>
            <person name="Bojanowski C.L."/>
            <person name="Crookes-Goodson W.J."/>
        </authorList>
    </citation>
    <scope>NUCLEOTIDE SEQUENCE [LARGE SCALE GENOMIC DNA]</scope>
    <source>
        <strain evidence="7 8">D216</strain>
    </source>
</reference>
<sequence length="316" mass="34818">MPKAAHQEDIVIVGAGCNFSAISGRDKNALRWDKLGYAHLLKLASQEGAKSFVRRTPSIEYWDDEVPHEKIQDMAEYLEDFRVIPKDQLPSGVKFGVSFTTLTVNAPCHLEYLYQVLLQYGVRFLRKKISAIGDAFANPKTKVVFNCIGNAARHLTGVEDTECYPTRGQVLLARAPNVRTNMMRHGRDYETYIIPRPESNGNVILGGYMQKGNGDSATYSHETESIKKRTRALSPELSAKNFEILAAVAGLRPSRNGGARIERTTVNVNGEPRAAVHNYGTGGTGFQAGYGMAIEAVATVDDILQKWSAEPITAKI</sequence>
<dbReference type="GeneID" id="41978901"/>
<dbReference type="GO" id="GO:0071949">
    <property type="term" value="F:FAD binding"/>
    <property type="evidence" value="ECO:0007669"/>
    <property type="project" value="InterPro"/>
</dbReference>
<dbReference type="SUPFAM" id="SSF51971">
    <property type="entry name" value="Nucleotide-binding domain"/>
    <property type="match status" value="1"/>
</dbReference>
<dbReference type="GO" id="GO:0005737">
    <property type="term" value="C:cytoplasm"/>
    <property type="evidence" value="ECO:0007669"/>
    <property type="project" value="TreeGrafter"/>
</dbReference>
<evidence type="ECO:0000313" key="7">
    <source>
        <dbReference type="EMBL" id="TPX18839.1"/>
    </source>
</evidence>
<evidence type="ECO:0000256" key="4">
    <source>
        <dbReference type="ARBA" id="ARBA00022827"/>
    </source>
</evidence>
<name>A0A507BMV2_9PEZI</name>
<dbReference type="InParanoid" id="A0A507BMV2"/>
<dbReference type="InterPro" id="IPR006076">
    <property type="entry name" value="FAD-dep_OxRdtase"/>
</dbReference>
<evidence type="ECO:0000259" key="6">
    <source>
        <dbReference type="Pfam" id="PF01266"/>
    </source>
</evidence>
<dbReference type="AlphaFoldDB" id="A0A507BMV2"/>
<keyword evidence="8" id="KW-1185">Reference proteome</keyword>
<dbReference type="RefSeq" id="XP_031000550.1">
    <property type="nucleotide sequence ID" value="XM_031134185.1"/>
</dbReference>
<dbReference type="GO" id="GO:0003884">
    <property type="term" value="F:D-amino-acid oxidase activity"/>
    <property type="evidence" value="ECO:0007669"/>
    <property type="project" value="InterPro"/>
</dbReference>
<comment type="similarity">
    <text evidence="2">Belongs to the DAMOX/DASOX family.</text>
</comment>
<keyword evidence="4" id="KW-0274">FAD</keyword>
<feature type="domain" description="FAD dependent oxidoreductase" evidence="6">
    <location>
        <begin position="30"/>
        <end position="294"/>
    </location>
</feature>
<dbReference type="Proteomes" id="UP000319257">
    <property type="component" value="Unassembled WGS sequence"/>
</dbReference>
<dbReference type="Pfam" id="PF01266">
    <property type="entry name" value="DAO"/>
    <property type="match status" value="1"/>
</dbReference>
<dbReference type="PANTHER" id="PTHR11530">
    <property type="entry name" value="D-AMINO ACID OXIDASE"/>
    <property type="match status" value="1"/>
</dbReference>
<dbReference type="GO" id="GO:0019478">
    <property type="term" value="P:D-amino acid catabolic process"/>
    <property type="evidence" value="ECO:0007669"/>
    <property type="project" value="TreeGrafter"/>
</dbReference>
<dbReference type="InterPro" id="IPR023209">
    <property type="entry name" value="DAO"/>
</dbReference>
<protein>
    <recommendedName>
        <fullName evidence="6">FAD dependent oxidoreductase domain-containing protein</fullName>
    </recommendedName>
</protein>
<dbReference type="Gene3D" id="3.30.9.10">
    <property type="entry name" value="D-Amino Acid Oxidase, subunit A, domain 2"/>
    <property type="match status" value="1"/>
</dbReference>
<keyword evidence="5" id="KW-0560">Oxidoreductase</keyword>
<organism evidence="7 8">
    <name type="scientific">Thyridium curvatum</name>
    <dbReference type="NCBI Taxonomy" id="1093900"/>
    <lineage>
        <taxon>Eukaryota</taxon>
        <taxon>Fungi</taxon>
        <taxon>Dikarya</taxon>
        <taxon>Ascomycota</taxon>
        <taxon>Pezizomycotina</taxon>
        <taxon>Sordariomycetes</taxon>
        <taxon>Sordariomycetidae</taxon>
        <taxon>Thyridiales</taxon>
        <taxon>Thyridiaceae</taxon>
        <taxon>Thyridium</taxon>
    </lineage>
</organism>
<accession>A0A507BMV2</accession>
<evidence type="ECO:0000256" key="1">
    <source>
        <dbReference type="ARBA" id="ARBA00001974"/>
    </source>
</evidence>
<dbReference type="STRING" id="1093900.A0A507BMV2"/>
<gene>
    <name evidence="7" type="ORF">E0L32_011454</name>
</gene>
<proteinExistence type="inferred from homology"/>
<evidence type="ECO:0000256" key="3">
    <source>
        <dbReference type="ARBA" id="ARBA00022630"/>
    </source>
</evidence>
<dbReference type="PIRSF" id="PIRSF000189">
    <property type="entry name" value="D-aa_oxidase"/>
    <property type="match status" value="1"/>
</dbReference>
<dbReference type="Gene3D" id="3.40.50.720">
    <property type="entry name" value="NAD(P)-binding Rossmann-like Domain"/>
    <property type="match status" value="1"/>
</dbReference>
<keyword evidence="3" id="KW-0285">Flavoprotein</keyword>
<dbReference type="SUPFAM" id="SSF54373">
    <property type="entry name" value="FAD-linked reductases, C-terminal domain"/>
    <property type="match status" value="1"/>
</dbReference>
<comment type="caution">
    <text evidence="7">The sequence shown here is derived from an EMBL/GenBank/DDBJ whole genome shotgun (WGS) entry which is preliminary data.</text>
</comment>